<proteinExistence type="predicted"/>
<sequence length="411" mass="45920">MTQLCFATFAKALQKVLIQPVAVYNTPTGPAVKRPSKARPKMTSTDAYVVERLLRWIQDAYPIIDKDQAEVWRTSKTVSDLMNQKIELHTGFAPALLDKNVYVAGVREFGKLKSQIVPTRKDDFTAELVQLIKDDPEVSLKEAEKLLAIAERSDEQFWAATFMSAIARPNRKRHEPDMTAEGLVLAARHNDLCPLCGKEKLVARVKGQRLAHFEVITFPVDDDGSQTASEAVCLKCAKLVAAHGVLFSDENSLVKLRAVYGRRNAAEGLRDAALEAQLHPAISDIIEQLGEKILTGGASPLRLEAIPVARKIRPEFYELSQRILILVLQWYRVVEQGFRELEGKHRSRFTVIATQVADFYENACQVTDDQQEIFDAVASWIHTNSGSTNPNASRIVAAFFVQNCEVFDEVA</sequence>
<evidence type="ECO:0000259" key="1">
    <source>
        <dbReference type="Pfam" id="PF20277"/>
    </source>
</evidence>
<dbReference type="Pfam" id="PF20277">
    <property type="entry name" value="CTD11"/>
    <property type="match status" value="1"/>
</dbReference>
<dbReference type="AlphaFoldDB" id="A0A7H0SRI2"/>
<dbReference type="EMBL" id="CP046884">
    <property type="protein sequence ID" value="QNQ91157.1"/>
    <property type="molecule type" value="Genomic_DNA"/>
</dbReference>
<reference evidence="2 3" key="1">
    <citation type="submission" date="2019-12" db="EMBL/GenBank/DDBJ databases">
        <title>Corynebacterium sp. nov., isolated from feces of the Anser Albifrons in China.</title>
        <authorList>
            <person name="Liu Q."/>
        </authorList>
    </citation>
    <scope>NUCLEOTIDE SEQUENCE [LARGE SCALE GENOMIC DNA]</scope>
    <source>
        <strain evidence="2 3">4H37-19</strain>
    </source>
</reference>
<evidence type="ECO:0000313" key="3">
    <source>
        <dbReference type="Proteomes" id="UP000516320"/>
    </source>
</evidence>
<accession>A0A7H0SRI2</accession>
<dbReference type="RefSeq" id="WP_187974470.1">
    <property type="nucleotide sequence ID" value="NZ_CP046884.1"/>
</dbReference>
<keyword evidence="3" id="KW-1185">Reference proteome</keyword>
<dbReference type="Proteomes" id="UP000516320">
    <property type="component" value="Chromosome"/>
</dbReference>
<organism evidence="2 3">
    <name type="scientific">Corynebacterium poyangense</name>
    <dbReference type="NCBI Taxonomy" id="2684405"/>
    <lineage>
        <taxon>Bacteria</taxon>
        <taxon>Bacillati</taxon>
        <taxon>Actinomycetota</taxon>
        <taxon>Actinomycetes</taxon>
        <taxon>Mycobacteriales</taxon>
        <taxon>Corynebacteriaceae</taxon>
        <taxon>Corynebacterium</taxon>
    </lineage>
</organism>
<evidence type="ECO:0000313" key="2">
    <source>
        <dbReference type="EMBL" id="QNQ91157.1"/>
    </source>
</evidence>
<protein>
    <recommendedName>
        <fullName evidence="1">ABC-three component systems C-terminal domain-containing protein</fullName>
    </recommendedName>
</protein>
<dbReference type="KEGG" id="cpoy:GP475_11325"/>
<dbReference type="InterPro" id="IPR046921">
    <property type="entry name" value="ABC-3C_CTD11"/>
</dbReference>
<feature type="domain" description="ABC-three component systems C-terminal" evidence="1">
    <location>
        <begin position="270"/>
        <end position="407"/>
    </location>
</feature>
<gene>
    <name evidence="2" type="ORF">GP475_11325</name>
</gene>
<name>A0A7H0SRI2_9CORY</name>